<dbReference type="Proteomes" id="UP000741360">
    <property type="component" value="Unassembled WGS sequence"/>
</dbReference>
<dbReference type="GO" id="GO:0005840">
    <property type="term" value="C:ribosome"/>
    <property type="evidence" value="ECO:0007669"/>
    <property type="project" value="UniProtKB-KW"/>
</dbReference>
<comment type="similarity">
    <text evidence="1 5">Belongs to the universal ribosomal protein uL4 family.</text>
</comment>
<comment type="caution">
    <text evidence="7">The sequence shown here is derived from an EMBL/GenBank/DDBJ whole genome shotgun (WGS) entry which is preliminary data.</text>
</comment>
<dbReference type="InterPro" id="IPR002136">
    <property type="entry name" value="Ribosomal_uL4"/>
</dbReference>
<reference evidence="7" key="1">
    <citation type="submission" date="2020-07" db="EMBL/GenBank/DDBJ databases">
        <title>Huge and variable diversity of episymbiotic CPR bacteria and DPANN archaea in groundwater ecosystems.</title>
        <authorList>
            <person name="He C.Y."/>
            <person name="Keren R."/>
            <person name="Whittaker M."/>
            <person name="Farag I.F."/>
            <person name="Doudna J."/>
            <person name="Cate J.H.D."/>
            <person name="Banfield J.F."/>
        </authorList>
    </citation>
    <scope>NUCLEOTIDE SEQUENCE</scope>
    <source>
        <strain evidence="7">NC_groundwater_717_Ag_S-0.2um_59_8</strain>
    </source>
</reference>
<dbReference type="HAMAP" id="MF_01328_B">
    <property type="entry name" value="Ribosomal_uL4_B"/>
    <property type="match status" value="1"/>
</dbReference>
<dbReference type="SUPFAM" id="SSF52166">
    <property type="entry name" value="Ribosomal protein L4"/>
    <property type="match status" value="1"/>
</dbReference>
<keyword evidence="3 5" id="KW-0687">Ribonucleoprotein</keyword>
<dbReference type="InterPro" id="IPR013005">
    <property type="entry name" value="Ribosomal_uL4-like"/>
</dbReference>
<evidence type="ECO:0000313" key="7">
    <source>
        <dbReference type="EMBL" id="MBI3013621.1"/>
    </source>
</evidence>
<dbReference type="GO" id="GO:0006412">
    <property type="term" value="P:translation"/>
    <property type="evidence" value="ECO:0007669"/>
    <property type="project" value="UniProtKB-UniRule"/>
</dbReference>
<feature type="region of interest" description="Disordered" evidence="6">
    <location>
        <begin position="47"/>
        <end position="71"/>
    </location>
</feature>
<accession>A0A932GMB8</accession>
<name>A0A932GMB8_UNCTE</name>
<dbReference type="NCBIfam" id="TIGR03953">
    <property type="entry name" value="rplD_bact"/>
    <property type="match status" value="1"/>
</dbReference>
<dbReference type="GO" id="GO:1990904">
    <property type="term" value="C:ribonucleoprotein complex"/>
    <property type="evidence" value="ECO:0007669"/>
    <property type="project" value="UniProtKB-KW"/>
</dbReference>
<protein>
    <recommendedName>
        <fullName evidence="4 5">Large ribosomal subunit protein uL4</fullName>
    </recommendedName>
</protein>
<dbReference type="GO" id="GO:0003735">
    <property type="term" value="F:structural constituent of ribosome"/>
    <property type="evidence" value="ECO:0007669"/>
    <property type="project" value="InterPro"/>
</dbReference>
<feature type="compositionally biased region" description="Polar residues" evidence="6">
    <location>
        <begin position="49"/>
        <end position="63"/>
    </location>
</feature>
<dbReference type="GO" id="GO:0019843">
    <property type="term" value="F:rRNA binding"/>
    <property type="evidence" value="ECO:0007669"/>
    <property type="project" value="UniProtKB-UniRule"/>
</dbReference>
<comment type="function">
    <text evidence="5">Forms part of the polypeptide exit tunnel.</text>
</comment>
<proteinExistence type="inferred from homology"/>
<dbReference type="Gene3D" id="3.40.1370.10">
    <property type="match status" value="1"/>
</dbReference>
<keyword evidence="5" id="KW-0699">rRNA-binding</keyword>
<keyword evidence="2 5" id="KW-0689">Ribosomal protein</keyword>
<organism evidence="7 8">
    <name type="scientific">Tectimicrobiota bacterium</name>
    <dbReference type="NCBI Taxonomy" id="2528274"/>
    <lineage>
        <taxon>Bacteria</taxon>
        <taxon>Pseudomonadati</taxon>
        <taxon>Nitrospinota/Tectimicrobiota group</taxon>
        <taxon>Candidatus Tectimicrobiota</taxon>
    </lineage>
</organism>
<dbReference type="Pfam" id="PF00573">
    <property type="entry name" value="Ribosomal_L4"/>
    <property type="match status" value="1"/>
</dbReference>
<sequence length="207" mass="23071">MTLDVVDCHKKVVDTVDLKDEIFNVKIRDHLLHDVVVMQLNNRRRGTVATKNRSAVRGSNNKPWKQKGTGRARAGTLKSPLWVGGGVIFGPLPRDYHYQVPKKVRSEALRVALTLKVQNKQFDVVDQISLESPKTKEALALLKHLEAGDSVLFVVAEENRNLDLAVRNLPQVDVLPSGGLNVYDILSHDRVICTRDSLGKIEQGLTP</sequence>
<evidence type="ECO:0000256" key="5">
    <source>
        <dbReference type="HAMAP-Rule" id="MF_01328"/>
    </source>
</evidence>
<dbReference type="PANTHER" id="PTHR10746">
    <property type="entry name" value="50S RIBOSOMAL PROTEIN L4"/>
    <property type="match status" value="1"/>
</dbReference>
<comment type="subunit">
    <text evidence="5">Part of the 50S ribosomal subunit.</text>
</comment>
<evidence type="ECO:0000256" key="1">
    <source>
        <dbReference type="ARBA" id="ARBA00010528"/>
    </source>
</evidence>
<dbReference type="EMBL" id="JACPSX010000010">
    <property type="protein sequence ID" value="MBI3013621.1"/>
    <property type="molecule type" value="Genomic_DNA"/>
</dbReference>
<evidence type="ECO:0000256" key="4">
    <source>
        <dbReference type="ARBA" id="ARBA00035244"/>
    </source>
</evidence>
<dbReference type="InterPro" id="IPR023574">
    <property type="entry name" value="Ribosomal_uL4_dom_sf"/>
</dbReference>
<keyword evidence="5" id="KW-0694">RNA-binding</keyword>
<dbReference type="PANTHER" id="PTHR10746:SF6">
    <property type="entry name" value="LARGE RIBOSOMAL SUBUNIT PROTEIN UL4M"/>
    <property type="match status" value="1"/>
</dbReference>
<evidence type="ECO:0000313" key="8">
    <source>
        <dbReference type="Proteomes" id="UP000741360"/>
    </source>
</evidence>
<evidence type="ECO:0000256" key="2">
    <source>
        <dbReference type="ARBA" id="ARBA00022980"/>
    </source>
</evidence>
<comment type="function">
    <text evidence="5">One of the primary rRNA binding proteins, this protein initially binds near the 5'-end of the 23S rRNA. It is important during the early stages of 50S assembly. It makes multiple contacts with different domains of the 23S rRNA in the assembled 50S subunit and ribosome.</text>
</comment>
<gene>
    <name evidence="5 7" type="primary">rplD</name>
    <name evidence="7" type="ORF">HYY65_00825</name>
</gene>
<evidence type="ECO:0000256" key="6">
    <source>
        <dbReference type="SAM" id="MobiDB-lite"/>
    </source>
</evidence>
<dbReference type="AlphaFoldDB" id="A0A932GMB8"/>
<evidence type="ECO:0000256" key="3">
    <source>
        <dbReference type="ARBA" id="ARBA00023274"/>
    </source>
</evidence>